<protein>
    <submittedName>
        <fullName evidence="2">Uncharacterized protein</fullName>
    </submittedName>
</protein>
<dbReference type="AlphaFoldDB" id="A0AAD9LYB8"/>
<proteinExistence type="predicted"/>
<reference evidence="2" key="1">
    <citation type="submission" date="2021-06" db="EMBL/GenBank/DDBJ databases">
        <title>Comparative genomics, transcriptomics and evolutionary studies reveal genomic signatures of adaptation to plant cell wall in hemibiotrophic fungi.</title>
        <authorList>
            <consortium name="DOE Joint Genome Institute"/>
            <person name="Baroncelli R."/>
            <person name="Diaz J.F."/>
            <person name="Benocci T."/>
            <person name="Peng M."/>
            <person name="Battaglia E."/>
            <person name="Haridas S."/>
            <person name="Andreopoulos W."/>
            <person name="Labutti K."/>
            <person name="Pangilinan J."/>
            <person name="Floch G.L."/>
            <person name="Makela M.R."/>
            <person name="Henrissat B."/>
            <person name="Grigoriev I.V."/>
            <person name="Crouch J.A."/>
            <person name="De Vries R.P."/>
            <person name="Sukno S.A."/>
            <person name="Thon M.R."/>
        </authorList>
    </citation>
    <scope>NUCLEOTIDE SEQUENCE</scope>
    <source>
        <strain evidence="2">MAFF235873</strain>
    </source>
</reference>
<accession>A0AAD9LYB8</accession>
<evidence type="ECO:0000313" key="3">
    <source>
        <dbReference type="Proteomes" id="UP001232148"/>
    </source>
</evidence>
<sequence>MTADRRSGSPTPIPEGWGRRCVLVGALIVGRRSAGHATSLHPIRSRPFSHTLNTGNLGSLGPSAAVFFPTDKHLPPPLAVHRRLFSDEGDCSRARITFTSSAPACGAGLIGSATPHPTSALPPPPSLSLCVSKDISFARTSHPDQRSHPVSRAYRQTTPGNFGYID</sequence>
<keyword evidence="3" id="KW-1185">Reference proteome</keyword>
<evidence type="ECO:0000256" key="1">
    <source>
        <dbReference type="SAM" id="MobiDB-lite"/>
    </source>
</evidence>
<gene>
    <name evidence="2" type="ORF">LX32DRAFT_53545</name>
</gene>
<dbReference type="EMBL" id="MU842935">
    <property type="protein sequence ID" value="KAK2025544.1"/>
    <property type="molecule type" value="Genomic_DNA"/>
</dbReference>
<dbReference type="Proteomes" id="UP001232148">
    <property type="component" value="Unassembled WGS sequence"/>
</dbReference>
<name>A0AAD9LYB8_9PEZI</name>
<feature type="region of interest" description="Disordered" evidence="1">
    <location>
        <begin position="140"/>
        <end position="160"/>
    </location>
</feature>
<evidence type="ECO:0000313" key="2">
    <source>
        <dbReference type="EMBL" id="KAK2025544.1"/>
    </source>
</evidence>
<comment type="caution">
    <text evidence="2">The sequence shown here is derived from an EMBL/GenBank/DDBJ whole genome shotgun (WGS) entry which is preliminary data.</text>
</comment>
<organism evidence="2 3">
    <name type="scientific">Colletotrichum zoysiae</name>
    <dbReference type="NCBI Taxonomy" id="1216348"/>
    <lineage>
        <taxon>Eukaryota</taxon>
        <taxon>Fungi</taxon>
        <taxon>Dikarya</taxon>
        <taxon>Ascomycota</taxon>
        <taxon>Pezizomycotina</taxon>
        <taxon>Sordariomycetes</taxon>
        <taxon>Hypocreomycetidae</taxon>
        <taxon>Glomerellales</taxon>
        <taxon>Glomerellaceae</taxon>
        <taxon>Colletotrichum</taxon>
        <taxon>Colletotrichum graminicola species complex</taxon>
    </lineage>
</organism>